<organism evidence="2 3">
    <name type="scientific">Steroidobacter agaridevorans</name>
    <dbReference type="NCBI Taxonomy" id="2695856"/>
    <lineage>
        <taxon>Bacteria</taxon>
        <taxon>Pseudomonadati</taxon>
        <taxon>Pseudomonadota</taxon>
        <taxon>Gammaproteobacteria</taxon>
        <taxon>Steroidobacterales</taxon>
        <taxon>Steroidobacteraceae</taxon>
        <taxon>Steroidobacter</taxon>
    </lineage>
</organism>
<feature type="region of interest" description="Disordered" evidence="1">
    <location>
        <begin position="22"/>
        <end position="77"/>
    </location>
</feature>
<feature type="compositionally biased region" description="Basic and acidic residues" evidence="1">
    <location>
        <begin position="27"/>
        <end position="37"/>
    </location>
</feature>
<dbReference type="Proteomes" id="UP000445000">
    <property type="component" value="Unassembled WGS sequence"/>
</dbReference>
<evidence type="ECO:0000256" key="1">
    <source>
        <dbReference type="SAM" id="MobiDB-lite"/>
    </source>
</evidence>
<keyword evidence="3" id="KW-1185">Reference proteome</keyword>
<evidence type="ECO:0000313" key="3">
    <source>
        <dbReference type="Proteomes" id="UP000445000"/>
    </source>
</evidence>
<dbReference type="AlphaFoldDB" id="A0A829YMI8"/>
<gene>
    <name evidence="2" type="ORF">GCM10011487_57160</name>
</gene>
<protein>
    <submittedName>
        <fullName evidence="2">Uncharacterized protein</fullName>
    </submittedName>
</protein>
<name>A0A829YMI8_9GAMM</name>
<accession>A0A829YMI8</accession>
<dbReference type="EMBL" id="BLJN01000006">
    <property type="protein sequence ID" value="GFE83716.1"/>
    <property type="molecule type" value="Genomic_DNA"/>
</dbReference>
<evidence type="ECO:0000313" key="2">
    <source>
        <dbReference type="EMBL" id="GFE83716.1"/>
    </source>
</evidence>
<proteinExistence type="predicted"/>
<comment type="caution">
    <text evidence="2">The sequence shown here is derived from an EMBL/GenBank/DDBJ whole genome shotgun (WGS) entry which is preliminary data.</text>
</comment>
<reference evidence="3" key="1">
    <citation type="submission" date="2020-01" db="EMBL/GenBank/DDBJ databases">
        <title>'Steroidobacter agaridevorans' sp. nov., agar-degrading bacteria isolated from rhizosphere soils.</title>
        <authorList>
            <person name="Ikenaga M."/>
            <person name="Kataoka M."/>
            <person name="Murouchi A."/>
            <person name="Katsuragi S."/>
            <person name="Sakai M."/>
        </authorList>
    </citation>
    <scope>NUCLEOTIDE SEQUENCE [LARGE SCALE GENOMIC DNA]</scope>
    <source>
        <strain evidence="3">YU21-B</strain>
    </source>
</reference>
<sequence>MAIDAARMGILFTYQLSAMGAPETELDQPKDRSDAHRRSTMQASKKGRVPVPGNSSILGPTAGNRIHQTDVAPTSLAQPPNFIFLSVRNPKAPTTIVTQGGTTKPDTGLAPSRLLNLTKEDAVQSPDRLGHRAAF</sequence>